<feature type="chain" id="PRO_5045810391" evidence="1">
    <location>
        <begin position="29"/>
        <end position="149"/>
    </location>
</feature>
<evidence type="ECO:0000313" key="2">
    <source>
        <dbReference type="EMBL" id="MFC5479055.1"/>
    </source>
</evidence>
<comment type="caution">
    <text evidence="2">The sequence shown here is derived from an EMBL/GenBank/DDBJ whole genome shotgun (WGS) entry which is preliminary data.</text>
</comment>
<proteinExistence type="predicted"/>
<keyword evidence="3" id="KW-1185">Reference proteome</keyword>
<accession>A0ABW0MLC1</accession>
<protein>
    <submittedName>
        <fullName evidence="2">Uncharacterized protein</fullName>
    </submittedName>
</protein>
<feature type="signal peptide" evidence="1">
    <location>
        <begin position="1"/>
        <end position="28"/>
    </location>
</feature>
<name>A0ABW0MLC1_9BURK</name>
<organism evidence="2 3">
    <name type="scientific">Massilia suwonensis</name>
    <dbReference type="NCBI Taxonomy" id="648895"/>
    <lineage>
        <taxon>Bacteria</taxon>
        <taxon>Pseudomonadati</taxon>
        <taxon>Pseudomonadota</taxon>
        <taxon>Betaproteobacteria</taxon>
        <taxon>Burkholderiales</taxon>
        <taxon>Oxalobacteraceae</taxon>
        <taxon>Telluria group</taxon>
        <taxon>Massilia</taxon>
    </lineage>
</organism>
<reference evidence="3" key="1">
    <citation type="journal article" date="2019" name="Int. J. Syst. Evol. Microbiol.">
        <title>The Global Catalogue of Microorganisms (GCM) 10K type strain sequencing project: providing services to taxonomists for standard genome sequencing and annotation.</title>
        <authorList>
            <consortium name="The Broad Institute Genomics Platform"/>
            <consortium name="The Broad Institute Genome Sequencing Center for Infectious Disease"/>
            <person name="Wu L."/>
            <person name="Ma J."/>
        </authorList>
    </citation>
    <scope>NUCLEOTIDE SEQUENCE [LARGE SCALE GENOMIC DNA]</scope>
    <source>
        <strain evidence="3">CCUG 43111</strain>
    </source>
</reference>
<dbReference type="RefSeq" id="WP_379755856.1">
    <property type="nucleotide sequence ID" value="NZ_JBHSMR010000013.1"/>
</dbReference>
<evidence type="ECO:0000313" key="3">
    <source>
        <dbReference type="Proteomes" id="UP001596101"/>
    </source>
</evidence>
<keyword evidence="1" id="KW-0732">Signal</keyword>
<sequence>MNTIFVLRRPFQACTLALAAALAGQAGAAEPAALTAEQIGTPAIAGIEQLFAATPAPLQEKHTLSIGGAQVEAVDLGTLEHERGREDTVRQDTRLNGDVANNSAVNVQTGSNSIDSGSFANMSGIPVVIQNSGANVLIQNATVINLQFQ</sequence>
<evidence type="ECO:0000256" key="1">
    <source>
        <dbReference type="SAM" id="SignalP"/>
    </source>
</evidence>
<dbReference type="Proteomes" id="UP001596101">
    <property type="component" value="Unassembled WGS sequence"/>
</dbReference>
<dbReference type="EMBL" id="JBHSMR010000013">
    <property type="protein sequence ID" value="MFC5479055.1"/>
    <property type="molecule type" value="Genomic_DNA"/>
</dbReference>
<gene>
    <name evidence="2" type="ORF">ACFPQ5_12675</name>
</gene>